<dbReference type="InterPro" id="IPR001645">
    <property type="entry name" value="Folylpolyglutamate_synth"/>
</dbReference>
<evidence type="ECO:0000259" key="22">
    <source>
        <dbReference type="Pfam" id="PF02875"/>
    </source>
</evidence>
<keyword evidence="12" id="KW-0460">Magnesium</keyword>
<keyword evidence="25" id="KW-1185">Reference proteome</keyword>
<evidence type="ECO:0000256" key="8">
    <source>
        <dbReference type="ARBA" id="ARBA00022598"/>
    </source>
</evidence>
<dbReference type="EC" id="6.3.2.17" evidence="6"/>
<comment type="catalytic activity">
    <reaction evidence="18">
        <text>10-formyltetrahydrofolyl-(gamma-L-Glu)(n) + L-glutamate + ATP = 10-formyltetrahydrofolyl-(gamma-L-Glu)(n+1) + ADP + phosphate + H(+)</text>
        <dbReference type="Rhea" id="RHEA:51904"/>
        <dbReference type="Rhea" id="RHEA-COMP:13088"/>
        <dbReference type="Rhea" id="RHEA-COMP:14300"/>
        <dbReference type="ChEBI" id="CHEBI:15378"/>
        <dbReference type="ChEBI" id="CHEBI:29985"/>
        <dbReference type="ChEBI" id="CHEBI:30616"/>
        <dbReference type="ChEBI" id="CHEBI:43474"/>
        <dbReference type="ChEBI" id="CHEBI:134413"/>
        <dbReference type="ChEBI" id="CHEBI:456216"/>
        <dbReference type="EC" id="6.3.2.17"/>
    </reaction>
</comment>
<comment type="pathway">
    <text evidence="2">Cofactor biosynthesis; tetrahydrofolate biosynthesis; 7,8-dihydrofolate from 2-amino-4-hydroxy-6-hydroxymethyl-7,8-dihydropteridine diphosphate and 4-aminobenzoate: step 2/2.</text>
</comment>
<dbReference type="InterPro" id="IPR036565">
    <property type="entry name" value="Mur-like_cat_sf"/>
</dbReference>
<comment type="catalytic activity">
    <reaction evidence="20">
        <text>7,8-dihydropteroate + L-glutamate + ATP = 7,8-dihydrofolate + ADP + phosphate + H(+)</text>
        <dbReference type="Rhea" id="RHEA:23584"/>
        <dbReference type="ChEBI" id="CHEBI:15378"/>
        <dbReference type="ChEBI" id="CHEBI:17839"/>
        <dbReference type="ChEBI" id="CHEBI:29985"/>
        <dbReference type="ChEBI" id="CHEBI:30616"/>
        <dbReference type="ChEBI" id="CHEBI:43474"/>
        <dbReference type="ChEBI" id="CHEBI:57451"/>
        <dbReference type="ChEBI" id="CHEBI:456216"/>
        <dbReference type="EC" id="6.3.2.12"/>
    </reaction>
</comment>
<evidence type="ECO:0000256" key="17">
    <source>
        <dbReference type="ARBA" id="ARBA00047493"/>
    </source>
</evidence>
<evidence type="ECO:0000256" key="10">
    <source>
        <dbReference type="ARBA" id="ARBA00022741"/>
    </source>
</evidence>
<keyword evidence="10 21" id="KW-0547">Nucleotide-binding</keyword>
<keyword evidence="11 21" id="KW-0067">ATP-binding</keyword>
<dbReference type="EMBL" id="CAKLPY010000001">
    <property type="protein sequence ID" value="CAH0994946.1"/>
    <property type="molecule type" value="Genomic_DNA"/>
</dbReference>
<comment type="function">
    <text evidence="1">Functions in two distinct reactions of the de novo folate biosynthetic pathway. Catalyzes the addition of a glutamate residue to dihydropteroate (7,8-dihydropteroate or H2Pte) to form dihydrofolate (7,8-dihydrofolate monoglutamate or H2Pte-Glu). Also catalyzes successive additions of L-glutamate to tetrahydrofolate or 10-formyltetrahydrofolate or 5,10-methylenetetrahydrofolate, leading to folylpolyglutamate derivatives.</text>
</comment>
<evidence type="ECO:0000256" key="9">
    <source>
        <dbReference type="ARBA" id="ARBA00022723"/>
    </source>
</evidence>
<evidence type="ECO:0000256" key="14">
    <source>
        <dbReference type="ARBA" id="ARBA00030048"/>
    </source>
</evidence>
<evidence type="ECO:0000256" key="15">
    <source>
        <dbReference type="ARBA" id="ARBA00030592"/>
    </source>
</evidence>
<gene>
    <name evidence="24" type="primary">fpgS</name>
    <name evidence="24" type="ORF">EMA8858_01062</name>
</gene>
<evidence type="ECO:0000256" key="21">
    <source>
        <dbReference type="PIRNR" id="PIRNR001563"/>
    </source>
</evidence>
<evidence type="ECO:0000313" key="24">
    <source>
        <dbReference type="EMBL" id="CAH0994946.1"/>
    </source>
</evidence>
<dbReference type="GO" id="GO:0004326">
    <property type="term" value="F:tetrahydrofolylpolyglutamate synthase activity"/>
    <property type="evidence" value="ECO:0007669"/>
    <property type="project" value="UniProtKB-EC"/>
</dbReference>
<evidence type="ECO:0000256" key="2">
    <source>
        <dbReference type="ARBA" id="ARBA00004799"/>
    </source>
</evidence>
<dbReference type="PANTHER" id="PTHR11136:SF0">
    <property type="entry name" value="DIHYDROFOLATE SYNTHETASE-RELATED"/>
    <property type="match status" value="1"/>
</dbReference>
<evidence type="ECO:0000256" key="20">
    <source>
        <dbReference type="ARBA" id="ARBA00049161"/>
    </source>
</evidence>
<comment type="catalytic activity">
    <reaction evidence="19">
        <text>(6R)-5,10-methylenetetrahydrofolyl-(gamma-L-Glu)(n) + L-glutamate + ATP = (6R)-5,10-methylenetetrahydrofolyl-(gamma-L-Glu)(n+1) + ADP + phosphate + H(+)</text>
        <dbReference type="Rhea" id="RHEA:51912"/>
        <dbReference type="Rhea" id="RHEA-COMP:13257"/>
        <dbReference type="Rhea" id="RHEA-COMP:13258"/>
        <dbReference type="ChEBI" id="CHEBI:15378"/>
        <dbReference type="ChEBI" id="CHEBI:29985"/>
        <dbReference type="ChEBI" id="CHEBI:30616"/>
        <dbReference type="ChEBI" id="CHEBI:43474"/>
        <dbReference type="ChEBI" id="CHEBI:136572"/>
        <dbReference type="ChEBI" id="CHEBI:456216"/>
        <dbReference type="EC" id="6.3.2.17"/>
    </reaction>
</comment>
<evidence type="ECO:0000256" key="18">
    <source>
        <dbReference type="ARBA" id="ARBA00047808"/>
    </source>
</evidence>
<dbReference type="RefSeq" id="WP_238805163.1">
    <property type="nucleotide sequence ID" value="NZ_CAKLPY010000001.1"/>
</dbReference>
<evidence type="ECO:0000256" key="12">
    <source>
        <dbReference type="ARBA" id="ARBA00022842"/>
    </source>
</evidence>
<evidence type="ECO:0000256" key="6">
    <source>
        <dbReference type="ARBA" id="ARBA00013025"/>
    </source>
</evidence>
<name>A0ABM9ANV7_9BACT</name>
<comment type="pathway">
    <text evidence="3">Cofactor biosynthesis; tetrahydrofolylpolyglutamate biosynthesis.</text>
</comment>
<organism evidence="24 25">
    <name type="scientific">Emticicia aquatica</name>
    <dbReference type="NCBI Taxonomy" id="1681835"/>
    <lineage>
        <taxon>Bacteria</taxon>
        <taxon>Pseudomonadati</taxon>
        <taxon>Bacteroidota</taxon>
        <taxon>Cytophagia</taxon>
        <taxon>Cytophagales</taxon>
        <taxon>Leadbetterellaceae</taxon>
        <taxon>Emticicia</taxon>
    </lineage>
</organism>
<dbReference type="InterPro" id="IPR018109">
    <property type="entry name" value="Folylpolyglutamate_synth_CS"/>
</dbReference>
<evidence type="ECO:0000313" key="25">
    <source>
        <dbReference type="Proteomes" id="UP000837932"/>
    </source>
</evidence>
<dbReference type="NCBIfam" id="TIGR01499">
    <property type="entry name" value="folC"/>
    <property type="match status" value="1"/>
</dbReference>
<dbReference type="Gene3D" id="3.90.190.20">
    <property type="entry name" value="Mur ligase, C-terminal domain"/>
    <property type="match status" value="1"/>
</dbReference>
<dbReference type="InterPro" id="IPR004101">
    <property type="entry name" value="Mur_ligase_C"/>
</dbReference>
<dbReference type="PROSITE" id="PS01012">
    <property type="entry name" value="FOLYLPOLYGLU_SYNT_2"/>
    <property type="match status" value="1"/>
</dbReference>
<protein>
    <recommendedName>
        <fullName evidence="7">Dihydrofolate synthase/folylpolyglutamate synthase</fullName>
        <ecNumber evidence="5">6.3.2.12</ecNumber>
        <ecNumber evidence="6">6.3.2.17</ecNumber>
    </recommendedName>
    <alternativeName>
        <fullName evidence="16">Folylpoly-gamma-glutamate synthetase-dihydrofolate synthetase</fullName>
    </alternativeName>
    <alternativeName>
        <fullName evidence="14">Folylpolyglutamate synthetase</fullName>
    </alternativeName>
    <alternativeName>
        <fullName evidence="15">Tetrahydrofolylpolyglutamate synthase</fullName>
    </alternativeName>
</protein>
<feature type="domain" description="Mur ligase C-terminal" evidence="22">
    <location>
        <begin position="309"/>
        <end position="426"/>
    </location>
</feature>
<evidence type="ECO:0000256" key="11">
    <source>
        <dbReference type="ARBA" id="ARBA00022840"/>
    </source>
</evidence>
<evidence type="ECO:0000259" key="23">
    <source>
        <dbReference type="Pfam" id="PF08245"/>
    </source>
</evidence>
<evidence type="ECO:0000256" key="3">
    <source>
        <dbReference type="ARBA" id="ARBA00005150"/>
    </source>
</evidence>
<comment type="similarity">
    <text evidence="4 21">Belongs to the folylpolyglutamate synthase family.</text>
</comment>
<evidence type="ECO:0000256" key="13">
    <source>
        <dbReference type="ARBA" id="ARBA00022909"/>
    </source>
</evidence>
<dbReference type="SUPFAM" id="SSF53623">
    <property type="entry name" value="MurD-like peptide ligases, catalytic domain"/>
    <property type="match status" value="1"/>
</dbReference>
<dbReference type="SUPFAM" id="SSF53244">
    <property type="entry name" value="MurD-like peptide ligases, peptide-binding domain"/>
    <property type="match status" value="1"/>
</dbReference>
<evidence type="ECO:0000256" key="4">
    <source>
        <dbReference type="ARBA" id="ARBA00008276"/>
    </source>
</evidence>
<keyword evidence="9" id="KW-0479">Metal-binding</keyword>
<feature type="domain" description="Mur ligase central" evidence="23">
    <location>
        <begin position="51"/>
        <end position="277"/>
    </location>
</feature>
<dbReference type="EC" id="6.3.2.12" evidence="5"/>
<dbReference type="PIRSF" id="PIRSF001563">
    <property type="entry name" value="Folylpolyglu_synth"/>
    <property type="match status" value="1"/>
</dbReference>
<dbReference type="InterPro" id="IPR036615">
    <property type="entry name" value="Mur_ligase_C_dom_sf"/>
</dbReference>
<keyword evidence="8 21" id="KW-0436">Ligase</keyword>
<keyword evidence="13" id="KW-0289">Folate biosynthesis</keyword>
<evidence type="ECO:0000256" key="19">
    <source>
        <dbReference type="ARBA" id="ARBA00049035"/>
    </source>
</evidence>
<proteinExistence type="inferred from homology"/>
<comment type="catalytic activity">
    <reaction evidence="17">
        <text>(6S)-5,6,7,8-tetrahydrofolyl-(gamma-L-Glu)(n) + L-glutamate + ATP = (6S)-5,6,7,8-tetrahydrofolyl-(gamma-L-Glu)(n+1) + ADP + phosphate + H(+)</text>
        <dbReference type="Rhea" id="RHEA:10580"/>
        <dbReference type="Rhea" id="RHEA-COMP:14738"/>
        <dbReference type="Rhea" id="RHEA-COMP:14740"/>
        <dbReference type="ChEBI" id="CHEBI:15378"/>
        <dbReference type="ChEBI" id="CHEBI:29985"/>
        <dbReference type="ChEBI" id="CHEBI:30616"/>
        <dbReference type="ChEBI" id="CHEBI:43474"/>
        <dbReference type="ChEBI" id="CHEBI:141005"/>
        <dbReference type="ChEBI" id="CHEBI:456216"/>
        <dbReference type="EC" id="6.3.2.17"/>
    </reaction>
</comment>
<evidence type="ECO:0000256" key="16">
    <source>
        <dbReference type="ARBA" id="ARBA00032510"/>
    </source>
</evidence>
<accession>A0ABM9ANV7</accession>
<dbReference type="InterPro" id="IPR013221">
    <property type="entry name" value="Mur_ligase_cen"/>
</dbReference>
<comment type="caution">
    <text evidence="24">The sequence shown here is derived from an EMBL/GenBank/DDBJ whole genome shotgun (WGS) entry which is preliminary data.</text>
</comment>
<dbReference type="Gene3D" id="3.40.1190.10">
    <property type="entry name" value="Mur-like, catalytic domain"/>
    <property type="match status" value="1"/>
</dbReference>
<evidence type="ECO:0000256" key="5">
    <source>
        <dbReference type="ARBA" id="ARBA00013023"/>
    </source>
</evidence>
<evidence type="ECO:0000256" key="1">
    <source>
        <dbReference type="ARBA" id="ARBA00002714"/>
    </source>
</evidence>
<reference evidence="24" key="1">
    <citation type="submission" date="2021-12" db="EMBL/GenBank/DDBJ databases">
        <authorList>
            <person name="Rodrigo-Torres L."/>
            <person name="Arahal R. D."/>
            <person name="Lucena T."/>
        </authorList>
    </citation>
    <scope>NUCLEOTIDE SEQUENCE</scope>
    <source>
        <strain evidence="24">CECT 8858</strain>
    </source>
</reference>
<evidence type="ECO:0000256" key="7">
    <source>
        <dbReference type="ARBA" id="ARBA00019357"/>
    </source>
</evidence>
<sequence>MTYDETIDYLYSLLPVFHRQGEIAFKADLSNILKISEYLGNPHLKFRSIHIAGTNGKGSTSHFIAAILQSAGYKTGLYTSPHLKDFVERFRINGVSIEKANIVSFINKHKAFIEHLKPSFFELSVGIAFDFFARENVDIAVIEVGLGGRLDSTNIITPILSVITNIGFDHVNILGDTLPKIALEKAGIIKQNVPIVISERNSETEGVFISKATEMNSEIFFASDKYRVVPNNSNNIFLQVDVYKLNKLSNEFNIYIENLEPQLFGTYQVKNLTGVLQVVECLNNLRFDISDDAIKNGISNVVELTSLKGRWQVLDKDPLTICDTGHNEHGLKIVLEQIEKLNVRQKFFILGFVKDKNVDDLLNLFPKDGIYCFTQANTPRSLPSEKLLEIAESISMSGYSIVSVNEALKFVKNLAKKDDFIYIGGSTYIVAELNDI</sequence>
<dbReference type="Pfam" id="PF02875">
    <property type="entry name" value="Mur_ligase_C"/>
    <property type="match status" value="1"/>
</dbReference>
<dbReference type="Pfam" id="PF08245">
    <property type="entry name" value="Mur_ligase_M"/>
    <property type="match status" value="1"/>
</dbReference>
<dbReference type="Proteomes" id="UP000837932">
    <property type="component" value="Unassembled WGS sequence"/>
</dbReference>
<dbReference type="PANTHER" id="PTHR11136">
    <property type="entry name" value="FOLYLPOLYGLUTAMATE SYNTHASE-RELATED"/>
    <property type="match status" value="1"/>
</dbReference>